<comment type="caution">
    <text evidence="1">The sequence shown here is derived from an EMBL/GenBank/DDBJ whole genome shotgun (WGS) entry which is preliminary data.</text>
</comment>
<organism evidence="1 2">
    <name type="scientific">Trichinella patagoniensis</name>
    <dbReference type="NCBI Taxonomy" id="990121"/>
    <lineage>
        <taxon>Eukaryota</taxon>
        <taxon>Metazoa</taxon>
        <taxon>Ecdysozoa</taxon>
        <taxon>Nematoda</taxon>
        <taxon>Enoplea</taxon>
        <taxon>Dorylaimia</taxon>
        <taxon>Trichinellida</taxon>
        <taxon>Trichinellidae</taxon>
        <taxon>Trichinella</taxon>
    </lineage>
</organism>
<proteinExistence type="predicted"/>
<accession>A0A0V0Z8G3</accession>
<reference evidence="1 2" key="1">
    <citation type="submission" date="2015-01" db="EMBL/GenBank/DDBJ databases">
        <title>Evolution of Trichinella species and genotypes.</title>
        <authorList>
            <person name="Korhonen P.K."/>
            <person name="Edoardo P."/>
            <person name="Giuseppe L.R."/>
            <person name="Gasser R.B."/>
        </authorList>
    </citation>
    <scope>NUCLEOTIDE SEQUENCE [LARGE SCALE GENOMIC DNA]</scope>
    <source>
        <strain evidence="1">ISS2496</strain>
    </source>
</reference>
<sequence>MQNAFEIASKQPFNNAVKAFSYHEGVEMTFFEIVCIGTPFPQLLLASAKEAGQTQTVGLR</sequence>
<keyword evidence="2" id="KW-1185">Reference proteome</keyword>
<name>A0A0V0Z8G3_9BILA</name>
<dbReference type="EMBL" id="JYDQ01000339">
    <property type="protein sequence ID" value="KRY08378.1"/>
    <property type="molecule type" value="Genomic_DNA"/>
</dbReference>
<gene>
    <name evidence="1" type="ORF">T12_13882</name>
</gene>
<evidence type="ECO:0000313" key="1">
    <source>
        <dbReference type="EMBL" id="KRY08378.1"/>
    </source>
</evidence>
<dbReference type="Proteomes" id="UP000054783">
    <property type="component" value="Unassembled WGS sequence"/>
</dbReference>
<dbReference type="AlphaFoldDB" id="A0A0V0Z8G3"/>
<protein>
    <submittedName>
        <fullName evidence="1">Uncharacterized protein</fullName>
    </submittedName>
</protein>
<evidence type="ECO:0000313" key="2">
    <source>
        <dbReference type="Proteomes" id="UP000054783"/>
    </source>
</evidence>